<keyword evidence="5 10" id="KW-1133">Transmembrane helix</keyword>
<evidence type="ECO:0000256" key="3">
    <source>
        <dbReference type="ARBA" id="ARBA00022679"/>
    </source>
</evidence>
<feature type="transmembrane region" description="Helical" evidence="10">
    <location>
        <begin position="32"/>
        <end position="55"/>
    </location>
</feature>
<dbReference type="GO" id="GO:0016020">
    <property type="term" value="C:membrane"/>
    <property type="evidence" value="ECO:0007669"/>
    <property type="project" value="UniProtKB-SubCell"/>
</dbReference>
<evidence type="ECO:0000256" key="6">
    <source>
        <dbReference type="ARBA" id="ARBA00023098"/>
    </source>
</evidence>
<evidence type="ECO:0000256" key="5">
    <source>
        <dbReference type="ARBA" id="ARBA00022989"/>
    </source>
</evidence>
<evidence type="ECO:0000259" key="11">
    <source>
        <dbReference type="SMART" id="SM00563"/>
    </source>
</evidence>
<reference evidence="12" key="1">
    <citation type="submission" date="2023-04" db="EMBL/GenBank/DDBJ databases">
        <title>Black Yeasts Isolated from many extreme environments.</title>
        <authorList>
            <person name="Coleine C."/>
            <person name="Stajich J.E."/>
            <person name="Selbmann L."/>
        </authorList>
    </citation>
    <scope>NUCLEOTIDE SEQUENCE</scope>
    <source>
        <strain evidence="12">CCFEE 5312</strain>
    </source>
</reference>
<keyword evidence="13" id="KW-1185">Reference proteome</keyword>
<evidence type="ECO:0000256" key="4">
    <source>
        <dbReference type="ARBA" id="ARBA00022692"/>
    </source>
</evidence>
<keyword evidence="8 12" id="KW-0012">Acyltransferase</keyword>
<dbReference type="GO" id="GO:0006629">
    <property type="term" value="P:lipid metabolic process"/>
    <property type="evidence" value="ECO:0007669"/>
    <property type="project" value="UniProtKB-KW"/>
</dbReference>
<dbReference type="SUPFAM" id="SSF69593">
    <property type="entry name" value="Glycerol-3-phosphate (1)-acyltransferase"/>
    <property type="match status" value="1"/>
</dbReference>
<sequence>MEKYGQYRDKGSGIAPFFPISPEPSNPLLLPWYFFLFCVRVPLVSFGWIVWLAIIQWTPPGGALRKANLWCVLGIPGVWWIDIQVDGVRRGALSATRAKGRLPAVGTIIASSHTSPLDILYLGAIFDPIFTASTPDSRLVQPLSLEAALASVFSVPAPAIFHARQAPMTLAQLASQNPDRTIVVFPETTTSNGRAILPLAPSLLSAQPTTKIYPVSLRYTPADIVTPIPGWTEVARFVWRLNSRPTHCIRVRVGGALTLSSPPPTTEMLNTPPAGATRSAAKSTGSSAISTPSSAARRSTGGAGYETNFFDTLQAQKVAGDTDTDGDVSTDASGERDSDAELSEPERRVLDAVAEALARLGRVKRVGLGAKEKDSFVKAWWGRSKARK</sequence>
<evidence type="ECO:0000256" key="10">
    <source>
        <dbReference type="SAM" id="Phobius"/>
    </source>
</evidence>
<comment type="similarity">
    <text evidence="2">Belongs to the 1-acyl-sn-glycerol-3-phosphate acyltransferase family.</text>
</comment>
<dbReference type="GO" id="GO:0016746">
    <property type="term" value="F:acyltransferase activity"/>
    <property type="evidence" value="ECO:0007669"/>
    <property type="project" value="UniProtKB-KW"/>
</dbReference>
<comment type="subcellular location">
    <subcellularLocation>
        <location evidence="1">Membrane</location>
    </subcellularLocation>
</comment>
<dbReference type="SMART" id="SM00563">
    <property type="entry name" value="PlsC"/>
    <property type="match status" value="1"/>
</dbReference>
<evidence type="ECO:0000256" key="2">
    <source>
        <dbReference type="ARBA" id="ARBA00008655"/>
    </source>
</evidence>
<evidence type="ECO:0000313" key="13">
    <source>
        <dbReference type="Proteomes" id="UP001271007"/>
    </source>
</evidence>
<name>A0AAJ0LXE3_9PEZI</name>
<keyword evidence="6" id="KW-0443">Lipid metabolism</keyword>
<keyword evidence="3" id="KW-0808">Transferase</keyword>
<feature type="domain" description="Phospholipid/glycerol acyltransferase" evidence="11">
    <location>
        <begin position="107"/>
        <end position="220"/>
    </location>
</feature>
<feature type="compositionally biased region" description="Basic and acidic residues" evidence="9">
    <location>
        <begin position="333"/>
        <end position="347"/>
    </location>
</feature>
<evidence type="ECO:0000256" key="8">
    <source>
        <dbReference type="ARBA" id="ARBA00023315"/>
    </source>
</evidence>
<keyword evidence="4 10" id="KW-0812">Transmembrane</keyword>
<feature type="region of interest" description="Disordered" evidence="9">
    <location>
        <begin position="319"/>
        <end position="347"/>
    </location>
</feature>
<accession>A0AAJ0LXE3</accession>
<evidence type="ECO:0000313" key="12">
    <source>
        <dbReference type="EMBL" id="KAK3058724.1"/>
    </source>
</evidence>
<dbReference type="EMBL" id="JAWDJX010000001">
    <property type="protein sequence ID" value="KAK3058724.1"/>
    <property type="molecule type" value="Genomic_DNA"/>
</dbReference>
<evidence type="ECO:0000256" key="9">
    <source>
        <dbReference type="SAM" id="MobiDB-lite"/>
    </source>
</evidence>
<dbReference type="PANTHER" id="PTHR23063:SF60">
    <property type="entry name" value="LYSOPHOSPHATIDIC ACID:OLEOYL-COA ACYLTRANSFERASE 1"/>
    <property type="match status" value="1"/>
</dbReference>
<protein>
    <submittedName>
        <fullName evidence="12">Lysophosphatidic acid:oleoyl-CoA acyltransferase 1</fullName>
    </submittedName>
</protein>
<feature type="region of interest" description="Disordered" evidence="9">
    <location>
        <begin position="256"/>
        <end position="302"/>
    </location>
</feature>
<dbReference type="Proteomes" id="UP001271007">
    <property type="component" value="Unassembled WGS sequence"/>
</dbReference>
<organism evidence="12 13">
    <name type="scientific">Extremus antarcticus</name>
    <dbReference type="NCBI Taxonomy" id="702011"/>
    <lineage>
        <taxon>Eukaryota</taxon>
        <taxon>Fungi</taxon>
        <taxon>Dikarya</taxon>
        <taxon>Ascomycota</taxon>
        <taxon>Pezizomycotina</taxon>
        <taxon>Dothideomycetes</taxon>
        <taxon>Dothideomycetidae</taxon>
        <taxon>Mycosphaerellales</taxon>
        <taxon>Extremaceae</taxon>
        <taxon>Extremus</taxon>
    </lineage>
</organism>
<proteinExistence type="inferred from homology"/>
<evidence type="ECO:0000256" key="7">
    <source>
        <dbReference type="ARBA" id="ARBA00023136"/>
    </source>
</evidence>
<keyword evidence="7 10" id="KW-0472">Membrane</keyword>
<dbReference type="InterPro" id="IPR002123">
    <property type="entry name" value="Plipid/glycerol_acylTrfase"/>
</dbReference>
<evidence type="ECO:0000256" key="1">
    <source>
        <dbReference type="ARBA" id="ARBA00004370"/>
    </source>
</evidence>
<feature type="compositionally biased region" description="Low complexity" evidence="9">
    <location>
        <begin position="283"/>
        <end position="300"/>
    </location>
</feature>
<dbReference type="PANTHER" id="PTHR23063">
    <property type="entry name" value="PHOSPHOLIPID ACYLTRANSFERASE"/>
    <property type="match status" value="1"/>
</dbReference>
<dbReference type="AlphaFoldDB" id="A0AAJ0LXE3"/>
<dbReference type="Pfam" id="PF01553">
    <property type="entry name" value="Acyltransferase"/>
    <property type="match status" value="1"/>
</dbReference>
<gene>
    <name evidence="12" type="primary">vps66</name>
    <name evidence="12" type="ORF">LTR09_000289</name>
</gene>
<comment type="caution">
    <text evidence="12">The sequence shown here is derived from an EMBL/GenBank/DDBJ whole genome shotgun (WGS) entry which is preliminary data.</text>
</comment>